<accession>A0A7C8J0Y7</accession>
<dbReference type="Proteomes" id="UP000475325">
    <property type="component" value="Unassembled WGS sequence"/>
</dbReference>
<feature type="domain" description="Protein kinase" evidence="1">
    <location>
        <begin position="77"/>
        <end position="329"/>
    </location>
</feature>
<sequence>MQSRHLAIAPELFLQQFQHRLRVNFQYRLHPHQYHTRAIDKTPHYRYLTYSKIIKSINMSDPSGIPTFTTEELEIDPSSIQPMGHGGHSLVYKVSAKGFPTPSVLKIFRFTLPPNPASSTSTIFQYTHPRDPDYAYFHSEQSSYARLLPSQTSQLYTPTIHAIVTISPSFEPHILANYNPSQHRRRRQSQLRIKGEDVMERLPLKGVLIEYIHGLRLSAFPFIPAEISEKIVDGIKHIHSMGVLHRDVKKRNVLIVLNSTVSSIDEEVEEVTARDVVLDGTEKVVWIDFSNSIVLSDLRGTEEEQVEIFTRSTEAEMKEVNKMVAKLER</sequence>
<dbReference type="SUPFAM" id="SSF56112">
    <property type="entry name" value="Protein kinase-like (PK-like)"/>
    <property type="match status" value="1"/>
</dbReference>
<dbReference type="Gene3D" id="1.10.510.10">
    <property type="entry name" value="Transferase(Phosphotransferase) domain 1"/>
    <property type="match status" value="1"/>
</dbReference>
<evidence type="ECO:0000259" key="1">
    <source>
        <dbReference type="PROSITE" id="PS50011"/>
    </source>
</evidence>
<dbReference type="PROSITE" id="PS50011">
    <property type="entry name" value="PROTEIN_KINASE_DOM"/>
    <property type="match status" value="1"/>
</dbReference>
<reference evidence="2 3" key="1">
    <citation type="submission" date="2019-06" db="EMBL/GenBank/DDBJ databases">
        <authorList>
            <person name="Palmer J.M."/>
        </authorList>
    </citation>
    <scope>NUCLEOTIDE SEQUENCE [LARGE SCALE GENOMIC DNA]</scope>
    <source>
        <strain evidence="2 3">TWF102</strain>
    </source>
</reference>
<protein>
    <recommendedName>
        <fullName evidence="1">Protein kinase domain-containing protein</fullName>
    </recommendedName>
</protein>
<dbReference type="GO" id="GO:0005524">
    <property type="term" value="F:ATP binding"/>
    <property type="evidence" value="ECO:0007669"/>
    <property type="project" value="InterPro"/>
</dbReference>
<dbReference type="InterPro" id="IPR000719">
    <property type="entry name" value="Prot_kinase_dom"/>
</dbReference>
<dbReference type="GO" id="GO:0004672">
    <property type="term" value="F:protein kinase activity"/>
    <property type="evidence" value="ECO:0007669"/>
    <property type="project" value="InterPro"/>
</dbReference>
<dbReference type="PROSITE" id="PS00108">
    <property type="entry name" value="PROTEIN_KINASE_ST"/>
    <property type="match status" value="1"/>
</dbReference>
<dbReference type="Pfam" id="PF00069">
    <property type="entry name" value="Pkinase"/>
    <property type="match status" value="1"/>
</dbReference>
<dbReference type="EMBL" id="WIQW01000081">
    <property type="protein sequence ID" value="KAF3086782.1"/>
    <property type="molecule type" value="Genomic_DNA"/>
</dbReference>
<evidence type="ECO:0000313" key="3">
    <source>
        <dbReference type="Proteomes" id="UP000475325"/>
    </source>
</evidence>
<comment type="caution">
    <text evidence="2">The sequence shown here is derived from an EMBL/GenBank/DDBJ whole genome shotgun (WGS) entry which is preliminary data.</text>
</comment>
<name>A0A7C8J0Y7_ORBOL</name>
<dbReference type="AlphaFoldDB" id="A0A7C8J0Y7"/>
<dbReference type="InterPro" id="IPR008271">
    <property type="entry name" value="Ser/Thr_kinase_AS"/>
</dbReference>
<organism evidence="2 3">
    <name type="scientific">Orbilia oligospora</name>
    <name type="common">Nematode-trapping fungus</name>
    <name type="synonym">Arthrobotrys oligospora</name>
    <dbReference type="NCBI Taxonomy" id="2813651"/>
    <lineage>
        <taxon>Eukaryota</taxon>
        <taxon>Fungi</taxon>
        <taxon>Dikarya</taxon>
        <taxon>Ascomycota</taxon>
        <taxon>Pezizomycotina</taxon>
        <taxon>Orbiliomycetes</taxon>
        <taxon>Orbiliales</taxon>
        <taxon>Orbiliaceae</taxon>
        <taxon>Orbilia</taxon>
    </lineage>
</organism>
<dbReference type="InterPro" id="IPR011009">
    <property type="entry name" value="Kinase-like_dom_sf"/>
</dbReference>
<gene>
    <name evidence="2" type="ORF">TWF102_010966</name>
</gene>
<proteinExistence type="predicted"/>
<evidence type="ECO:0000313" key="2">
    <source>
        <dbReference type="EMBL" id="KAF3086782.1"/>
    </source>
</evidence>